<feature type="compositionally biased region" description="Low complexity" evidence="1">
    <location>
        <begin position="381"/>
        <end position="398"/>
    </location>
</feature>
<evidence type="ECO:0000313" key="5">
    <source>
        <dbReference type="Proteomes" id="UP000186817"/>
    </source>
</evidence>
<feature type="region of interest" description="Disordered" evidence="1">
    <location>
        <begin position="371"/>
        <end position="404"/>
    </location>
</feature>
<organism evidence="4 5">
    <name type="scientific">Symbiodinium microadriaticum</name>
    <name type="common">Dinoflagellate</name>
    <name type="synonym">Zooxanthella microadriatica</name>
    <dbReference type="NCBI Taxonomy" id="2951"/>
    <lineage>
        <taxon>Eukaryota</taxon>
        <taxon>Sar</taxon>
        <taxon>Alveolata</taxon>
        <taxon>Dinophyceae</taxon>
        <taxon>Suessiales</taxon>
        <taxon>Symbiodiniaceae</taxon>
        <taxon>Symbiodinium</taxon>
    </lineage>
</organism>
<gene>
    <name evidence="4" type="ORF">AK812_SmicGene14593</name>
</gene>
<dbReference type="EMBL" id="LSRX01000262">
    <property type="protein sequence ID" value="OLQ02539.1"/>
    <property type="molecule type" value="Genomic_DNA"/>
</dbReference>
<dbReference type="OrthoDB" id="413762at2759"/>
<accession>A0A1Q9E561</accession>
<evidence type="ECO:0000256" key="2">
    <source>
        <dbReference type="SAM" id="SignalP"/>
    </source>
</evidence>
<feature type="chain" id="PRO_5013000213" description="Sulfotransferase domain-containing protein" evidence="2">
    <location>
        <begin position="20"/>
        <end position="467"/>
    </location>
</feature>
<dbReference type="AlphaFoldDB" id="A0A1Q9E561"/>
<proteinExistence type="predicted"/>
<name>A0A1Q9E561_SYMMI</name>
<protein>
    <recommendedName>
        <fullName evidence="3">Sulfotransferase domain-containing protein</fullName>
    </recommendedName>
</protein>
<evidence type="ECO:0000256" key="1">
    <source>
        <dbReference type="SAM" id="MobiDB-lite"/>
    </source>
</evidence>
<sequence length="467" mass="51650">MRCQSAFLLVVVLVRCAFSLDAPSNLVIVGGFPKCGTSHIHRVLEAHPNIASLAKQIGALPNLQREFEEAIFVLANSLQVPSGLPLAQACNQFSHELRTFKECGRLASMIRGWYNTSMPATLAVTDIFFFEKEMLVTRWPGQVKLLFVVREPADFLWAAYNFWVLTGEPNGIQDDWTEKGKHVRSPEHFNELVLADGKNESWAPRANKVTGLWFEQIKFVKDVTTNLLFLKSEDFTDDLEGILAKMGSFFGVPASLFPDKVAHTHTNSQEVLNQRGPQQFTSKKVKPGLYEISGRRPMLCSTRRFIYSKTRDVCEQLDSFGVHYGACLGEHDHCVDPLPDSRATPSPRMKRYGHFTGSFGAPSISVRRSGAAASFERRPLTTAVSTTSTSSEDPTSTSEAPRWAEAPAKVEQAVPMLPSTWLGSADVPRPVMAIPVFVLGLTCGLPVLNADCSGWISCLDLASMKRP</sequence>
<dbReference type="OMA" id="NESWAPR"/>
<keyword evidence="2" id="KW-0732">Signal</keyword>
<evidence type="ECO:0000313" key="4">
    <source>
        <dbReference type="EMBL" id="OLQ02539.1"/>
    </source>
</evidence>
<dbReference type="Gene3D" id="3.40.50.300">
    <property type="entry name" value="P-loop containing nucleotide triphosphate hydrolases"/>
    <property type="match status" value="1"/>
</dbReference>
<evidence type="ECO:0000259" key="3">
    <source>
        <dbReference type="Pfam" id="PF00685"/>
    </source>
</evidence>
<dbReference type="Proteomes" id="UP000186817">
    <property type="component" value="Unassembled WGS sequence"/>
</dbReference>
<dbReference type="SUPFAM" id="SSF52540">
    <property type="entry name" value="P-loop containing nucleoside triphosphate hydrolases"/>
    <property type="match status" value="1"/>
</dbReference>
<feature type="signal peptide" evidence="2">
    <location>
        <begin position="1"/>
        <end position="19"/>
    </location>
</feature>
<keyword evidence="5" id="KW-1185">Reference proteome</keyword>
<feature type="domain" description="Sulfotransferase" evidence="3">
    <location>
        <begin position="27"/>
        <end position="263"/>
    </location>
</feature>
<dbReference type="InterPro" id="IPR000863">
    <property type="entry name" value="Sulfotransferase_dom"/>
</dbReference>
<comment type="caution">
    <text evidence="4">The sequence shown here is derived from an EMBL/GenBank/DDBJ whole genome shotgun (WGS) entry which is preliminary data.</text>
</comment>
<dbReference type="GO" id="GO:0008146">
    <property type="term" value="F:sulfotransferase activity"/>
    <property type="evidence" value="ECO:0007669"/>
    <property type="project" value="InterPro"/>
</dbReference>
<reference evidence="4 5" key="1">
    <citation type="submission" date="2016-02" db="EMBL/GenBank/DDBJ databases">
        <title>Genome analysis of coral dinoflagellate symbionts highlights evolutionary adaptations to a symbiotic lifestyle.</title>
        <authorList>
            <person name="Aranda M."/>
            <person name="Li Y."/>
            <person name="Liew Y.J."/>
            <person name="Baumgarten S."/>
            <person name="Simakov O."/>
            <person name="Wilson M."/>
            <person name="Piel J."/>
            <person name="Ashoor H."/>
            <person name="Bougouffa S."/>
            <person name="Bajic V.B."/>
            <person name="Ryu T."/>
            <person name="Ravasi T."/>
            <person name="Bayer T."/>
            <person name="Micklem G."/>
            <person name="Kim H."/>
            <person name="Bhak J."/>
            <person name="Lajeunesse T.C."/>
            <person name="Voolstra C.R."/>
        </authorList>
    </citation>
    <scope>NUCLEOTIDE SEQUENCE [LARGE SCALE GENOMIC DNA]</scope>
    <source>
        <strain evidence="4 5">CCMP2467</strain>
    </source>
</reference>
<dbReference type="Pfam" id="PF00685">
    <property type="entry name" value="Sulfotransfer_1"/>
    <property type="match status" value="1"/>
</dbReference>
<dbReference type="InterPro" id="IPR027417">
    <property type="entry name" value="P-loop_NTPase"/>
</dbReference>